<reference evidence="1 2" key="1">
    <citation type="journal article" date="2006" name="Proc. Natl. Acad. Sci. U.S.A.">
        <title>Burkholderia xenovorans LB400 harbors a multi-replicon, 9.73-Mbp genome shaped for versatility.</title>
        <authorList>
            <person name="Chain P.S."/>
            <person name="Denef V.J."/>
            <person name="Konstantinidis K.T."/>
            <person name="Vergez L.M."/>
            <person name="Agullo L."/>
            <person name="Reyes V.L."/>
            <person name="Hauser L."/>
            <person name="Cordova M."/>
            <person name="Gomez L."/>
            <person name="Gonzalez M."/>
            <person name="Land M."/>
            <person name="Lao V."/>
            <person name="Larimer F."/>
            <person name="LiPuma J.J."/>
            <person name="Mahenthiralingam E."/>
            <person name="Malfatti S.A."/>
            <person name="Marx C.J."/>
            <person name="Parnell J.J."/>
            <person name="Ramette A."/>
            <person name="Richardson P."/>
            <person name="Seeger M."/>
            <person name="Smith D."/>
            <person name="Spilker T."/>
            <person name="Sul W.J."/>
            <person name="Tsoi T.V."/>
            <person name="Ulrich L.E."/>
            <person name="Zhulin I.B."/>
            <person name="Tiedje J.M."/>
        </authorList>
    </citation>
    <scope>NUCLEOTIDE SEQUENCE [LARGE SCALE GENOMIC DNA]</scope>
    <source>
        <strain evidence="1 2">LB400</strain>
    </source>
</reference>
<evidence type="ECO:0000313" key="1">
    <source>
        <dbReference type="EMBL" id="ABE35469.1"/>
    </source>
</evidence>
<dbReference type="AlphaFoldDB" id="Q13KC0"/>
<accession>Q13KC0</accession>
<name>Q13KC0_PARXL</name>
<evidence type="ECO:0000313" key="2">
    <source>
        <dbReference type="Proteomes" id="UP000001817"/>
    </source>
</evidence>
<dbReference type="KEGG" id="bxe:Bxe_B0478"/>
<keyword evidence="2" id="KW-1185">Reference proteome</keyword>
<organism evidence="1 2">
    <name type="scientific">Paraburkholderia xenovorans (strain LB400)</name>
    <dbReference type="NCBI Taxonomy" id="266265"/>
    <lineage>
        <taxon>Bacteria</taxon>
        <taxon>Pseudomonadati</taxon>
        <taxon>Pseudomonadota</taxon>
        <taxon>Betaproteobacteria</taxon>
        <taxon>Burkholderiales</taxon>
        <taxon>Burkholderiaceae</taxon>
        <taxon>Paraburkholderia</taxon>
    </lineage>
</organism>
<sequence>MCWAQYRFNPELVGRQPTHDYAPHHARDMQARGIARQSRLHAKPRESSANWHGTCTISPRLIQTARHRARYTRGQPENDMASITVNDLSLNLALDRKAMTAIRGGGGAPWVYGWIQPYVRNTPSIGPVVNLYDVTNNFYANQMINTFQSIDVRNAGANSNITVAPDARSRNDTV</sequence>
<gene>
    <name evidence="1" type="ORF">Bxe_B0478</name>
</gene>
<dbReference type="STRING" id="266265.Bxe_B0478"/>
<dbReference type="eggNOG" id="ENOG50344ID">
    <property type="taxonomic scope" value="Bacteria"/>
</dbReference>
<dbReference type="EMBL" id="CP000271">
    <property type="protein sequence ID" value="ABE35469.1"/>
    <property type="molecule type" value="Genomic_DNA"/>
</dbReference>
<protein>
    <submittedName>
        <fullName evidence="1">Uncharacterized protein</fullName>
    </submittedName>
</protein>
<proteinExistence type="predicted"/>
<dbReference type="Proteomes" id="UP000001817">
    <property type="component" value="Chromosome 2"/>
</dbReference>